<dbReference type="Proteomes" id="UP001187192">
    <property type="component" value="Unassembled WGS sequence"/>
</dbReference>
<sequence length="145" mass="16392">MDLKLRDDNNDDEDLCSVGTVWRMKGEPSSKNIEEKQQSYSLQALRELNDARPIQIFVHCLPLLALEQHTANSKVCPRKMDDLHPERCISALGRAQSTVIPESSWLARLVQQSVFAHLGFAGKPACKLQVHVPLTMIKKFIVLED</sequence>
<proteinExistence type="predicted"/>
<accession>A0AA87YVS9</accession>
<dbReference type="EMBL" id="BTGU01008906">
    <property type="protein sequence ID" value="GMN19895.1"/>
    <property type="molecule type" value="Genomic_DNA"/>
</dbReference>
<dbReference type="AlphaFoldDB" id="A0AA87YVS9"/>
<evidence type="ECO:0000313" key="2">
    <source>
        <dbReference type="Proteomes" id="UP001187192"/>
    </source>
</evidence>
<keyword evidence="2" id="KW-1185">Reference proteome</keyword>
<evidence type="ECO:0000313" key="1">
    <source>
        <dbReference type="EMBL" id="GMN19895.1"/>
    </source>
</evidence>
<organism evidence="1 2">
    <name type="scientific">Ficus carica</name>
    <name type="common">Common fig</name>
    <dbReference type="NCBI Taxonomy" id="3494"/>
    <lineage>
        <taxon>Eukaryota</taxon>
        <taxon>Viridiplantae</taxon>
        <taxon>Streptophyta</taxon>
        <taxon>Embryophyta</taxon>
        <taxon>Tracheophyta</taxon>
        <taxon>Spermatophyta</taxon>
        <taxon>Magnoliopsida</taxon>
        <taxon>eudicotyledons</taxon>
        <taxon>Gunneridae</taxon>
        <taxon>Pentapetalae</taxon>
        <taxon>rosids</taxon>
        <taxon>fabids</taxon>
        <taxon>Rosales</taxon>
        <taxon>Moraceae</taxon>
        <taxon>Ficeae</taxon>
        <taxon>Ficus</taxon>
    </lineage>
</organism>
<protein>
    <submittedName>
        <fullName evidence="1">Uncharacterized protein</fullName>
    </submittedName>
</protein>
<reference evidence="1" key="1">
    <citation type="submission" date="2023-07" db="EMBL/GenBank/DDBJ databases">
        <title>draft genome sequence of fig (Ficus carica).</title>
        <authorList>
            <person name="Takahashi T."/>
            <person name="Nishimura K."/>
        </authorList>
    </citation>
    <scope>NUCLEOTIDE SEQUENCE</scope>
</reference>
<gene>
    <name evidence="1" type="ORF">TIFTF001_050970</name>
</gene>
<comment type="caution">
    <text evidence="1">The sequence shown here is derived from an EMBL/GenBank/DDBJ whole genome shotgun (WGS) entry which is preliminary data.</text>
</comment>
<name>A0AA87YVS9_FICCA</name>